<dbReference type="KEGG" id="lpk:LACPI_0085"/>
<evidence type="ECO:0000256" key="6">
    <source>
        <dbReference type="ARBA" id="ARBA00022552"/>
    </source>
</evidence>
<dbReference type="InterPro" id="IPR029028">
    <property type="entry name" value="Alpha/beta_knot_MTases"/>
</dbReference>
<dbReference type="Gene3D" id="3.40.1280.10">
    <property type="match status" value="1"/>
</dbReference>
<keyword evidence="5 12" id="KW-0963">Cytoplasm</keyword>
<organism evidence="14 15">
    <name type="scientific">Pseudolactococcus piscium MKFS47</name>
    <dbReference type="NCBI Taxonomy" id="297352"/>
    <lineage>
        <taxon>Bacteria</taxon>
        <taxon>Bacillati</taxon>
        <taxon>Bacillota</taxon>
        <taxon>Bacilli</taxon>
        <taxon>Lactobacillales</taxon>
        <taxon>Streptococcaceae</taxon>
        <taxon>Pseudolactococcus</taxon>
    </lineage>
</organism>
<gene>
    <name evidence="14" type="ORF">LACPI_0085</name>
</gene>
<evidence type="ECO:0000256" key="8">
    <source>
        <dbReference type="ARBA" id="ARBA00022679"/>
    </source>
</evidence>
<dbReference type="GO" id="GO:0070475">
    <property type="term" value="P:rRNA base methylation"/>
    <property type="evidence" value="ECO:0007669"/>
    <property type="project" value="TreeGrafter"/>
</dbReference>
<evidence type="ECO:0000256" key="3">
    <source>
        <dbReference type="ARBA" id="ARBA00012328"/>
    </source>
</evidence>
<evidence type="ECO:0000256" key="2">
    <source>
        <dbReference type="ARBA" id="ARBA00005528"/>
    </source>
</evidence>
<proteinExistence type="inferred from homology"/>
<dbReference type="Pfam" id="PF04452">
    <property type="entry name" value="Methyltrans_RNA"/>
    <property type="match status" value="1"/>
</dbReference>
<dbReference type="GO" id="GO:0005737">
    <property type="term" value="C:cytoplasm"/>
    <property type="evidence" value="ECO:0007669"/>
    <property type="project" value="UniProtKB-SubCell"/>
</dbReference>
<dbReference type="NCBIfam" id="NF008691">
    <property type="entry name" value="PRK11713.1-4"/>
    <property type="match status" value="1"/>
</dbReference>
<evidence type="ECO:0000256" key="11">
    <source>
        <dbReference type="ARBA" id="ARBA00047944"/>
    </source>
</evidence>
<dbReference type="SUPFAM" id="SSF75217">
    <property type="entry name" value="alpha/beta knot"/>
    <property type="match status" value="1"/>
</dbReference>
<dbReference type="Proteomes" id="UP000033166">
    <property type="component" value="Chromosome I"/>
</dbReference>
<evidence type="ECO:0000256" key="9">
    <source>
        <dbReference type="ARBA" id="ARBA00022691"/>
    </source>
</evidence>
<comment type="function">
    <text evidence="10 12">Specifically methylates the N3 position of the uracil ring of uridine 1498 (m3U1498) in 16S rRNA. Acts on the fully assembled 30S ribosomal subunit.</text>
</comment>
<dbReference type="AlphaFoldDB" id="A0A0D6DUV9"/>
<evidence type="ECO:0000259" key="13">
    <source>
        <dbReference type="Pfam" id="PF04452"/>
    </source>
</evidence>
<dbReference type="InterPro" id="IPR046886">
    <property type="entry name" value="RsmE_MTase_dom"/>
</dbReference>
<dbReference type="EMBL" id="LN774769">
    <property type="protein sequence ID" value="CEN27285.1"/>
    <property type="molecule type" value="Genomic_DNA"/>
</dbReference>
<evidence type="ECO:0000313" key="15">
    <source>
        <dbReference type="Proteomes" id="UP000033166"/>
    </source>
</evidence>
<dbReference type="InterPro" id="IPR015947">
    <property type="entry name" value="PUA-like_sf"/>
</dbReference>
<keyword evidence="8 12" id="KW-0808">Transferase</keyword>
<dbReference type="HOGENOM" id="CLU_067442_3_0_9"/>
<evidence type="ECO:0000256" key="7">
    <source>
        <dbReference type="ARBA" id="ARBA00022603"/>
    </source>
</evidence>
<dbReference type="SUPFAM" id="SSF88697">
    <property type="entry name" value="PUA domain-like"/>
    <property type="match status" value="1"/>
</dbReference>
<evidence type="ECO:0000256" key="5">
    <source>
        <dbReference type="ARBA" id="ARBA00022490"/>
    </source>
</evidence>
<dbReference type="RefSeq" id="WP_047914586.1">
    <property type="nucleotide sequence ID" value="NZ_LN774769.1"/>
</dbReference>
<name>A0A0D6DUV9_9LACT</name>
<protein>
    <recommendedName>
        <fullName evidence="4 12">Ribosomal RNA small subunit methyltransferase E</fullName>
        <ecNumber evidence="3 12">2.1.1.193</ecNumber>
    </recommendedName>
</protein>
<dbReference type="EC" id="2.1.1.193" evidence="3 12"/>
<evidence type="ECO:0000256" key="4">
    <source>
        <dbReference type="ARBA" id="ARBA00013673"/>
    </source>
</evidence>
<feature type="domain" description="Ribosomal RNA small subunit methyltransferase E methyltransferase" evidence="13">
    <location>
        <begin position="72"/>
        <end position="241"/>
    </location>
</feature>
<comment type="similarity">
    <text evidence="2 12">Belongs to the RNA methyltransferase RsmE family.</text>
</comment>
<evidence type="ECO:0000256" key="12">
    <source>
        <dbReference type="PIRNR" id="PIRNR015601"/>
    </source>
</evidence>
<keyword evidence="9 12" id="KW-0949">S-adenosyl-L-methionine</keyword>
<sequence>MQQYFLAEQLSETASSFRLDKADSHHLFTVLRAQSGMKVQVVFADQTLILAQVNEDLATLSYLETLSRTIELSVNVTIAVGLPKGDKLEFIAQKVTELGAFDLLAFPAKWSVTRLDAKKAAKKTERLQKIAKGAAEQSKRLRIPTVSILDQLTDLTALFKQYDQVLVAYEAAAKDGEASAFAKVLASLDSQQKILVIFGPEGGISPEEVSTFTDLGAVTIGLGPRIMRAETAPMYVLSAISFYTELLGA</sequence>
<dbReference type="CDD" id="cd18084">
    <property type="entry name" value="RsmE-like"/>
    <property type="match status" value="1"/>
</dbReference>
<dbReference type="InterPro" id="IPR006700">
    <property type="entry name" value="RsmE"/>
</dbReference>
<comment type="subcellular location">
    <subcellularLocation>
        <location evidence="1 12">Cytoplasm</location>
    </subcellularLocation>
</comment>
<dbReference type="STRING" id="1364.LP2241_10077"/>
<evidence type="ECO:0000313" key="14">
    <source>
        <dbReference type="EMBL" id="CEN27285.1"/>
    </source>
</evidence>
<comment type="catalytic activity">
    <reaction evidence="11 12">
        <text>uridine(1498) in 16S rRNA + S-adenosyl-L-methionine = N(3)-methyluridine(1498) in 16S rRNA + S-adenosyl-L-homocysteine + H(+)</text>
        <dbReference type="Rhea" id="RHEA:42920"/>
        <dbReference type="Rhea" id="RHEA-COMP:10283"/>
        <dbReference type="Rhea" id="RHEA-COMP:10284"/>
        <dbReference type="ChEBI" id="CHEBI:15378"/>
        <dbReference type="ChEBI" id="CHEBI:57856"/>
        <dbReference type="ChEBI" id="CHEBI:59789"/>
        <dbReference type="ChEBI" id="CHEBI:65315"/>
        <dbReference type="ChEBI" id="CHEBI:74502"/>
        <dbReference type="EC" id="2.1.1.193"/>
    </reaction>
</comment>
<dbReference type="PANTHER" id="PTHR30027">
    <property type="entry name" value="RIBOSOMAL RNA SMALL SUBUNIT METHYLTRANSFERASE E"/>
    <property type="match status" value="1"/>
</dbReference>
<dbReference type="InterPro" id="IPR029026">
    <property type="entry name" value="tRNA_m1G_MTases_N"/>
</dbReference>
<keyword evidence="6 12" id="KW-0698">rRNA processing</keyword>
<dbReference type="GO" id="GO:0070042">
    <property type="term" value="F:rRNA (uridine-N3-)-methyltransferase activity"/>
    <property type="evidence" value="ECO:0007669"/>
    <property type="project" value="TreeGrafter"/>
</dbReference>
<accession>A0A0D6DUV9</accession>
<keyword evidence="7 12" id="KW-0489">Methyltransferase</keyword>
<evidence type="ECO:0000256" key="1">
    <source>
        <dbReference type="ARBA" id="ARBA00004496"/>
    </source>
</evidence>
<dbReference type="PANTHER" id="PTHR30027:SF3">
    <property type="entry name" value="16S RRNA (URACIL(1498)-N(3))-METHYLTRANSFERASE"/>
    <property type="match status" value="1"/>
</dbReference>
<dbReference type="PIRSF" id="PIRSF015601">
    <property type="entry name" value="MTase_slr0722"/>
    <property type="match status" value="1"/>
</dbReference>
<evidence type="ECO:0000256" key="10">
    <source>
        <dbReference type="ARBA" id="ARBA00025699"/>
    </source>
</evidence>
<reference evidence="15" key="1">
    <citation type="submission" date="2015-01" db="EMBL/GenBank/DDBJ databases">
        <authorList>
            <person name="Andreevskaya M."/>
        </authorList>
    </citation>
    <scope>NUCLEOTIDE SEQUENCE [LARGE SCALE GENOMIC DNA]</scope>
    <source>
        <strain evidence="15">MKFS47</strain>
    </source>
</reference>
<dbReference type="NCBIfam" id="TIGR00046">
    <property type="entry name" value="RsmE family RNA methyltransferase"/>
    <property type="match status" value="1"/>
</dbReference>